<evidence type="ECO:0000256" key="11">
    <source>
        <dbReference type="ARBA" id="ARBA00031706"/>
    </source>
</evidence>
<keyword evidence="17" id="KW-1185">Reference proteome</keyword>
<dbReference type="GO" id="GO:0016251">
    <property type="term" value="F:RNA polymerase II general transcription initiation factor activity"/>
    <property type="evidence" value="ECO:0007669"/>
    <property type="project" value="TreeGrafter"/>
</dbReference>
<dbReference type="Gene3D" id="1.10.472.10">
    <property type="entry name" value="Cyclin-like"/>
    <property type="match status" value="1"/>
</dbReference>
<dbReference type="PROSITE" id="PS51134">
    <property type="entry name" value="ZF_TFIIB"/>
    <property type="match status" value="1"/>
</dbReference>
<dbReference type="Gene3D" id="1.10.472.170">
    <property type="match status" value="1"/>
</dbReference>
<dbReference type="InterPro" id="IPR023486">
    <property type="entry name" value="TFIIB_CS"/>
</dbReference>
<dbReference type="InterPro" id="IPR013137">
    <property type="entry name" value="Znf_TFIIB"/>
</dbReference>
<dbReference type="GO" id="GO:0008270">
    <property type="term" value="F:zinc ion binding"/>
    <property type="evidence" value="ECO:0007669"/>
    <property type="project" value="UniProtKB-KW"/>
</dbReference>
<protein>
    <recommendedName>
        <fullName evidence="3">Transcription initiation factor IIB</fullName>
    </recommendedName>
    <alternativeName>
        <fullName evidence="11">General transcription factor TFIIB</fullName>
    </alternativeName>
</protein>
<keyword evidence="6 14" id="KW-0863">Zinc-finger</keyword>
<keyword evidence="4" id="KW-0479">Metal-binding</keyword>
<dbReference type="InterPro" id="IPR013150">
    <property type="entry name" value="TFIIB_cyclin"/>
</dbReference>
<dbReference type="GO" id="GO:0051123">
    <property type="term" value="P:RNA polymerase II preinitiation complex assembly"/>
    <property type="evidence" value="ECO:0007669"/>
    <property type="project" value="UniProtKB-ARBA"/>
</dbReference>
<evidence type="ECO:0000256" key="4">
    <source>
        <dbReference type="ARBA" id="ARBA00022723"/>
    </source>
</evidence>
<evidence type="ECO:0000256" key="6">
    <source>
        <dbReference type="ARBA" id="ARBA00022771"/>
    </source>
</evidence>
<name>A0A9N8Z2J1_9GLOM</name>
<comment type="similarity">
    <text evidence="2">Belongs to the TFIIB family.</text>
</comment>
<dbReference type="Pfam" id="PF08271">
    <property type="entry name" value="Zn_Ribbon_TF"/>
    <property type="match status" value="1"/>
</dbReference>
<accession>A0A9N8Z2J1</accession>
<dbReference type="Proteomes" id="UP000789739">
    <property type="component" value="Unassembled WGS sequence"/>
</dbReference>
<dbReference type="FunFam" id="1.10.472.170:FF:000001">
    <property type="entry name" value="Transcription initiation factor IIB"/>
    <property type="match status" value="1"/>
</dbReference>
<gene>
    <name evidence="16" type="ORF">PBRASI_LOCUS972</name>
</gene>
<reference evidence="16" key="1">
    <citation type="submission" date="2021-06" db="EMBL/GenBank/DDBJ databases">
        <authorList>
            <person name="Kallberg Y."/>
            <person name="Tangrot J."/>
            <person name="Rosling A."/>
        </authorList>
    </citation>
    <scope>NUCLEOTIDE SEQUENCE</scope>
    <source>
        <strain evidence="16">BR232B</strain>
    </source>
</reference>
<dbReference type="GO" id="GO:0017025">
    <property type="term" value="F:TBP-class protein binding"/>
    <property type="evidence" value="ECO:0007669"/>
    <property type="project" value="InterPro"/>
</dbReference>
<evidence type="ECO:0000256" key="9">
    <source>
        <dbReference type="ARBA" id="ARBA00023163"/>
    </source>
</evidence>
<evidence type="ECO:0000256" key="8">
    <source>
        <dbReference type="ARBA" id="ARBA00023015"/>
    </source>
</evidence>
<keyword evidence="10" id="KW-0539">Nucleus</keyword>
<evidence type="ECO:0000256" key="12">
    <source>
        <dbReference type="ARBA" id="ARBA00056616"/>
    </source>
</evidence>
<keyword evidence="8" id="KW-0805">Transcription regulation</keyword>
<dbReference type="Pfam" id="PF00382">
    <property type="entry name" value="TFIIB"/>
    <property type="match status" value="2"/>
</dbReference>
<evidence type="ECO:0000256" key="13">
    <source>
        <dbReference type="ARBA" id="ARBA00066213"/>
    </source>
</evidence>
<dbReference type="PANTHER" id="PTHR11618">
    <property type="entry name" value="TRANSCRIPTION INITIATION FACTOR IIB-RELATED"/>
    <property type="match status" value="1"/>
</dbReference>
<sequence length="395" mass="43743">MVAVGANTLVKQVQPLYNGDNTLVKQVKPLYNFKFPKPSPRVKIEFLSDLELQEYFEAHFLQIFIEQMANIPFPRIHSAKEEEPKEIRPDLNVRLLCPDCKNSTPNIIEEFASGDLVCGDCGLVLGDRIIDTRSEWRTFANDEGDDPSRVGAAANPLLDGSQLDTVISRRDGGSGTAKDLNKVHGRATAVKGEKNLIQAYKEIAAMCEAIGLTRHIADIAKQLYKRAEEEKLLRGKSTESIIAACIFIACRQENVPRTFKEICAITRVPKKEIGRCFKILISNFETGVGTMASEDLMSRFCSMLSLGMEVQKAAVELTKKRNELGVLAGKSPVSVAAACIYLASHLYGQPKSTKEIANVTGVSEVTIKNSYRGLFNEREKLLDQKYGNFKNLPAP</sequence>
<evidence type="ECO:0000313" key="16">
    <source>
        <dbReference type="EMBL" id="CAG8468918.1"/>
    </source>
</evidence>
<proteinExistence type="inferred from homology"/>
<dbReference type="EMBL" id="CAJVPI010000056">
    <property type="protein sequence ID" value="CAG8468918.1"/>
    <property type="molecule type" value="Genomic_DNA"/>
</dbReference>
<dbReference type="PANTHER" id="PTHR11618:SF13">
    <property type="entry name" value="TRANSCRIPTION INITIATION FACTOR IIB"/>
    <property type="match status" value="1"/>
</dbReference>
<comment type="caution">
    <text evidence="16">The sequence shown here is derived from an EMBL/GenBank/DDBJ whole genome shotgun (WGS) entry which is preliminary data.</text>
</comment>
<dbReference type="PROSITE" id="PS00782">
    <property type="entry name" value="TFIIB"/>
    <property type="match status" value="2"/>
</dbReference>
<dbReference type="SUPFAM" id="SSF57783">
    <property type="entry name" value="Zinc beta-ribbon"/>
    <property type="match status" value="1"/>
</dbReference>
<dbReference type="OrthoDB" id="25790at2759"/>
<dbReference type="InterPro" id="IPR000812">
    <property type="entry name" value="TFIIB"/>
</dbReference>
<keyword evidence="5" id="KW-0677">Repeat</keyword>
<dbReference type="PRINTS" id="PR00685">
    <property type="entry name" value="TIFACTORIIB"/>
</dbReference>
<evidence type="ECO:0000256" key="7">
    <source>
        <dbReference type="ARBA" id="ARBA00022833"/>
    </source>
</evidence>
<dbReference type="GO" id="GO:0005634">
    <property type="term" value="C:nucleus"/>
    <property type="evidence" value="ECO:0007669"/>
    <property type="project" value="UniProtKB-SubCell"/>
</dbReference>
<evidence type="ECO:0000256" key="5">
    <source>
        <dbReference type="ARBA" id="ARBA00022737"/>
    </source>
</evidence>
<comment type="subunit">
    <text evidence="13">Associates with TFIID-IIA (DA complex) to form TFIID-IIA-IIB (DAB-complex) which is then recognized by polymerase II.</text>
</comment>
<keyword evidence="7" id="KW-0862">Zinc</keyword>
<dbReference type="GO" id="GO:0097550">
    <property type="term" value="C:transcription preinitiation complex"/>
    <property type="evidence" value="ECO:0007669"/>
    <property type="project" value="TreeGrafter"/>
</dbReference>
<dbReference type="FunFam" id="1.10.472.10:FF:000141">
    <property type="entry name" value="Transcription initiation factor IIB"/>
    <property type="match status" value="1"/>
</dbReference>
<evidence type="ECO:0000256" key="14">
    <source>
        <dbReference type="PROSITE-ProRule" id="PRU00469"/>
    </source>
</evidence>
<dbReference type="FunFam" id="1.10.472.10:FF:000008">
    <property type="entry name" value="Transcription initiation factor IIB"/>
    <property type="match status" value="1"/>
</dbReference>
<feature type="domain" description="TFIIB-type" evidence="15">
    <location>
        <begin position="92"/>
        <end position="126"/>
    </location>
</feature>
<dbReference type="CDD" id="cd20551">
    <property type="entry name" value="CYCLIN_TFIIB_rpt1"/>
    <property type="match status" value="1"/>
</dbReference>
<evidence type="ECO:0000256" key="1">
    <source>
        <dbReference type="ARBA" id="ARBA00004123"/>
    </source>
</evidence>
<comment type="subcellular location">
    <subcellularLocation>
        <location evidence="1">Nucleus</location>
    </subcellularLocation>
</comment>
<organism evidence="16 17">
    <name type="scientific">Paraglomus brasilianum</name>
    <dbReference type="NCBI Taxonomy" id="144538"/>
    <lineage>
        <taxon>Eukaryota</taxon>
        <taxon>Fungi</taxon>
        <taxon>Fungi incertae sedis</taxon>
        <taxon>Mucoromycota</taxon>
        <taxon>Glomeromycotina</taxon>
        <taxon>Glomeromycetes</taxon>
        <taxon>Paraglomerales</taxon>
        <taxon>Paraglomeraceae</taxon>
        <taxon>Paraglomus</taxon>
    </lineage>
</organism>
<evidence type="ECO:0000256" key="3">
    <source>
        <dbReference type="ARBA" id="ARBA00013932"/>
    </source>
</evidence>
<dbReference type="InterPro" id="IPR013763">
    <property type="entry name" value="Cyclin-like_dom"/>
</dbReference>
<evidence type="ECO:0000259" key="15">
    <source>
        <dbReference type="PROSITE" id="PS51134"/>
    </source>
</evidence>
<evidence type="ECO:0000256" key="2">
    <source>
        <dbReference type="ARBA" id="ARBA00010857"/>
    </source>
</evidence>
<keyword evidence="9" id="KW-0804">Transcription</keyword>
<dbReference type="InterPro" id="IPR036915">
    <property type="entry name" value="Cyclin-like_sf"/>
</dbReference>
<evidence type="ECO:0000313" key="17">
    <source>
        <dbReference type="Proteomes" id="UP000789739"/>
    </source>
</evidence>
<evidence type="ECO:0000256" key="10">
    <source>
        <dbReference type="ARBA" id="ARBA00023242"/>
    </source>
</evidence>
<dbReference type="AlphaFoldDB" id="A0A9N8Z2J1"/>
<dbReference type="SMART" id="SM00385">
    <property type="entry name" value="CYCLIN"/>
    <property type="match status" value="2"/>
</dbReference>
<dbReference type="SUPFAM" id="SSF47954">
    <property type="entry name" value="Cyclin-like"/>
    <property type="match status" value="2"/>
</dbReference>
<comment type="function">
    <text evidence="12">General factor that plays a major role in the activation of eukaryotic genes transcribed by RNA polymerase II.</text>
</comment>
<dbReference type="FunFam" id="2.20.25.10:FF:000036">
    <property type="entry name" value="Transcription initiation factor IIB"/>
    <property type="match status" value="1"/>
</dbReference>